<reference evidence="2" key="1">
    <citation type="submission" date="2015-01" db="EMBL/GenBank/DDBJ databases">
        <authorList>
            <person name="Paterson Steve"/>
        </authorList>
    </citation>
    <scope>NUCLEOTIDE SEQUENCE [LARGE SCALE GENOMIC DNA]</scope>
    <source>
        <strain evidence="2">OBR1</strain>
    </source>
</reference>
<accession>A0A0G4JWL8</accession>
<dbReference type="AlphaFoldDB" id="A0A0G4JWL8"/>
<protein>
    <submittedName>
        <fullName evidence="1">Uncharacterized protein</fullName>
    </submittedName>
</protein>
<proteinExistence type="predicted"/>
<organism evidence="1 2">
    <name type="scientific">Brenneria goodwinii</name>
    <dbReference type="NCBI Taxonomy" id="1109412"/>
    <lineage>
        <taxon>Bacteria</taxon>
        <taxon>Pseudomonadati</taxon>
        <taxon>Pseudomonadota</taxon>
        <taxon>Gammaproteobacteria</taxon>
        <taxon>Enterobacterales</taxon>
        <taxon>Pectobacteriaceae</taxon>
        <taxon>Brenneria</taxon>
    </lineage>
</organism>
<dbReference type="Proteomes" id="UP000044377">
    <property type="component" value="Unassembled WGS sequence"/>
</dbReference>
<keyword evidence="2" id="KW-1185">Reference proteome</keyword>
<dbReference type="STRING" id="1109412.BN1221_02788"/>
<name>A0A0G4JWL8_9GAMM</name>
<evidence type="ECO:0000313" key="1">
    <source>
        <dbReference type="EMBL" id="CPR17686.1"/>
    </source>
</evidence>
<gene>
    <name evidence="1" type="ORF">BN1221_02788</name>
</gene>
<evidence type="ECO:0000313" key="2">
    <source>
        <dbReference type="Proteomes" id="UP000044377"/>
    </source>
</evidence>
<dbReference type="EMBL" id="CGIG01000001">
    <property type="protein sequence ID" value="CPR17686.1"/>
    <property type="molecule type" value="Genomic_DNA"/>
</dbReference>
<sequence>MRWNLLNRDLSQTAQGKNRNQVKNFLSAQGISRVIVG</sequence>